<dbReference type="GO" id="GO:0000224">
    <property type="term" value="F:peptide-N4-(N-acetyl-beta-glucosaminyl)asparagine amidase activity"/>
    <property type="evidence" value="ECO:0007669"/>
    <property type="project" value="TreeGrafter"/>
</dbReference>
<feature type="domain" description="Glycosyl hydrolase family 92 N-terminal" evidence="5">
    <location>
        <begin position="27"/>
        <end position="248"/>
    </location>
</feature>
<evidence type="ECO:0000256" key="4">
    <source>
        <dbReference type="SAM" id="SignalP"/>
    </source>
</evidence>
<comment type="cofactor">
    <cofactor evidence="1">
        <name>Ca(2+)</name>
        <dbReference type="ChEBI" id="CHEBI:29108"/>
    </cofactor>
</comment>
<dbReference type="InterPro" id="IPR014718">
    <property type="entry name" value="GH-type_carb-bd"/>
</dbReference>
<dbReference type="Gene3D" id="2.70.98.10">
    <property type="match status" value="1"/>
</dbReference>
<keyword evidence="7" id="KW-1185">Reference proteome</keyword>
<feature type="chain" id="PRO_5012220141" description="Glycosyl hydrolase family 92 N-terminal domain-containing protein" evidence="4">
    <location>
        <begin position="22"/>
        <end position="278"/>
    </location>
</feature>
<evidence type="ECO:0000256" key="2">
    <source>
        <dbReference type="ARBA" id="ARBA00011245"/>
    </source>
</evidence>
<evidence type="ECO:0000313" key="7">
    <source>
        <dbReference type="Proteomes" id="UP000216035"/>
    </source>
</evidence>
<dbReference type="EMBL" id="NOXX01000192">
    <property type="protein sequence ID" value="OYQ44341.1"/>
    <property type="molecule type" value="Genomic_DNA"/>
</dbReference>
<gene>
    <name evidence="6" type="ORF">CHX27_07665</name>
</gene>
<dbReference type="RefSeq" id="WP_094486177.1">
    <property type="nucleotide sequence ID" value="NZ_NOXX01000192.1"/>
</dbReference>
<evidence type="ECO:0000313" key="6">
    <source>
        <dbReference type="EMBL" id="OYQ44341.1"/>
    </source>
</evidence>
<dbReference type="GO" id="GO:0005829">
    <property type="term" value="C:cytosol"/>
    <property type="evidence" value="ECO:0007669"/>
    <property type="project" value="TreeGrafter"/>
</dbReference>
<dbReference type="GO" id="GO:0006516">
    <property type="term" value="P:glycoprotein catabolic process"/>
    <property type="evidence" value="ECO:0007669"/>
    <property type="project" value="TreeGrafter"/>
</dbReference>
<dbReference type="GO" id="GO:0030246">
    <property type="term" value="F:carbohydrate binding"/>
    <property type="evidence" value="ECO:0007669"/>
    <property type="project" value="InterPro"/>
</dbReference>
<keyword evidence="4" id="KW-0732">Signal</keyword>
<dbReference type="PANTHER" id="PTHR12143">
    <property type="entry name" value="PEPTIDE N-GLYCANASE PNGASE -RELATED"/>
    <property type="match status" value="1"/>
</dbReference>
<dbReference type="Proteomes" id="UP000216035">
    <property type="component" value="Unassembled WGS sequence"/>
</dbReference>
<dbReference type="AlphaFoldDB" id="A0A255ZSD8"/>
<evidence type="ECO:0000256" key="3">
    <source>
        <dbReference type="ARBA" id="ARBA00022837"/>
    </source>
</evidence>
<protein>
    <recommendedName>
        <fullName evidence="5">Glycosyl hydrolase family 92 N-terminal domain-containing protein</fullName>
    </recommendedName>
</protein>
<feature type="signal peptide" evidence="4">
    <location>
        <begin position="1"/>
        <end position="21"/>
    </location>
</feature>
<dbReference type="InterPro" id="IPR050883">
    <property type="entry name" value="PNGase"/>
</dbReference>
<organism evidence="6 7">
    <name type="scientific">Flavobacterium aurantiibacter</name>
    <dbReference type="NCBI Taxonomy" id="2023067"/>
    <lineage>
        <taxon>Bacteria</taxon>
        <taxon>Pseudomonadati</taxon>
        <taxon>Bacteroidota</taxon>
        <taxon>Flavobacteriia</taxon>
        <taxon>Flavobacteriales</taxon>
        <taxon>Flavobacteriaceae</taxon>
        <taxon>Flavobacterium</taxon>
    </lineage>
</organism>
<comment type="caution">
    <text evidence="6">The sequence shown here is derived from an EMBL/GenBank/DDBJ whole genome shotgun (WGS) entry which is preliminary data.</text>
</comment>
<dbReference type="OrthoDB" id="9804511at2"/>
<proteinExistence type="predicted"/>
<dbReference type="Pfam" id="PF17678">
    <property type="entry name" value="Glyco_hydro_92N"/>
    <property type="match status" value="1"/>
</dbReference>
<comment type="subunit">
    <text evidence="2">Monomer.</text>
</comment>
<evidence type="ECO:0000259" key="5">
    <source>
        <dbReference type="Pfam" id="PF17678"/>
    </source>
</evidence>
<name>A0A255ZSD8_9FLAO</name>
<sequence length="278" mass="31486">MELKKCFLPLLCLLVTQLALSQKNSKHVDPFIGTDGTGHTFPGPSMPFGMVQPGPDNKDYGWNHTSGYQYKDTLLLGFSQTRFSGTGINEMGDVLLLPINPKKEKLKNAYFKKTEKAAVGYYALRKKDEVFVELTCTDRVALHKYRFPEKEAQVLVDTQHGLRFVFDENNPKGLVVESDVRIENDSTISGYCSTQNWVNRKYFFILTFSQAFKSSTKVIGKISDKAPKFLLDFQLENQRELLVKIALSSVSVSNAKENMQAELPHWNFKEVRKANVAA</sequence>
<keyword evidence="3" id="KW-0106">Calcium</keyword>
<reference evidence="6 7" key="1">
    <citation type="submission" date="2017-07" db="EMBL/GenBank/DDBJ databases">
        <title>Flavobacterium cyanobacteriorum sp. nov., isolated from cyanobacterial aggregates in a eutrophic lake.</title>
        <authorList>
            <person name="Cai H."/>
        </authorList>
    </citation>
    <scope>NUCLEOTIDE SEQUENCE [LARGE SCALE GENOMIC DNA]</scope>
    <source>
        <strain evidence="6 7">TH167</strain>
    </source>
</reference>
<accession>A0A255ZSD8</accession>
<evidence type="ECO:0000256" key="1">
    <source>
        <dbReference type="ARBA" id="ARBA00001913"/>
    </source>
</evidence>
<dbReference type="InterPro" id="IPR041371">
    <property type="entry name" value="GH92_N"/>
</dbReference>
<dbReference type="PANTHER" id="PTHR12143:SF39">
    <property type="entry name" value="SECRETED PROTEIN"/>
    <property type="match status" value="1"/>
</dbReference>